<evidence type="ECO:0000313" key="2">
    <source>
        <dbReference type="EMBL" id="CUG87123.1"/>
    </source>
</evidence>
<dbReference type="Proteomes" id="UP000051952">
    <property type="component" value="Unassembled WGS sequence"/>
</dbReference>
<sequence>MIYDVSSPQFQQFLRSSGRKREDYGERKAGGGAKTFVSKPSGAASTGL</sequence>
<accession>A0A0S4J6N3</accession>
<keyword evidence="3" id="KW-1185">Reference proteome</keyword>
<dbReference type="EMBL" id="CYKH01001444">
    <property type="protein sequence ID" value="CUG87123.1"/>
    <property type="molecule type" value="Genomic_DNA"/>
</dbReference>
<name>A0A0S4J6N3_BODSA</name>
<proteinExistence type="predicted"/>
<gene>
    <name evidence="2" type="ORF">BSAL_08775</name>
</gene>
<feature type="region of interest" description="Disordered" evidence="1">
    <location>
        <begin position="1"/>
        <end position="48"/>
    </location>
</feature>
<evidence type="ECO:0000313" key="3">
    <source>
        <dbReference type="Proteomes" id="UP000051952"/>
    </source>
</evidence>
<organism evidence="2 3">
    <name type="scientific">Bodo saltans</name>
    <name type="common">Flagellated protozoan</name>
    <dbReference type="NCBI Taxonomy" id="75058"/>
    <lineage>
        <taxon>Eukaryota</taxon>
        <taxon>Discoba</taxon>
        <taxon>Euglenozoa</taxon>
        <taxon>Kinetoplastea</taxon>
        <taxon>Metakinetoplastina</taxon>
        <taxon>Eubodonida</taxon>
        <taxon>Bodonidae</taxon>
        <taxon>Bodo</taxon>
    </lineage>
</organism>
<evidence type="ECO:0000256" key="1">
    <source>
        <dbReference type="SAM" id="MobiDB-lite"/>
    </source>
</evidence>
<feature type="compositionally biased region" description="Basic and acidic residues" evidence="1">
    <location>
        <begin position="19"/>
        <end position="29"/>
    </location>
</feature>
<reference evidence="3" key="1">
    <citation type="submission" date="2015-09" db="EMBL/GenBank/DDBJ databases">
        <authorList>
            <consortium name="Pathogen Informatics"/>
        </authorList>
    </citation>
    <scope>NUCLEOTIDE SEQUENCE [LARGE SCALE GENOMIC DNA]</scope>
    <source>
        <strain evidence="3">Lake Konstanz</strain>
    </source>
</reference>
<dbReference type="VEuPathDB" id="TriTrypDB:BSAL_08775"/>
<dbReference type="InterPro" id="IPR012643">
    <property type="entry name" value="Wound_ind"/>
</dbReference>
<dbReference type="AlphaFoldDB" id="A0A0S4J6N3"/>
<feature type="compositionally biased region" description="Polar residues" evidence="1">
    <location>
        <begin position="1"/>
        <end position="15"/>
    </location>
</feature>
<protein>
    <submittedName>
        <fullName evidence="2">Uncharacterized protein</fullName>
    </submittedName>
</protein>
<dbReference type="Pfam" id="PF08186">
    <property type="entry name" value="Wound_ind"/>
    <property type="match status" value="1"/>
</dbReference>
<dbReference type="OrthoDB" id="275154at2759"/>